<evidence type="ECO:0000313" key="2">
    <source>
        <dbReference type="Proteomes" id="UP000494260"/>
    </source>
</evidence>
<evidence type="ECO:0000313" key="1">
    <source>
        <dbReference type="EMBL" id="VWD09119.1"/>
    </source>
</evidence>
<dbReference type="RefSeq" id="WP_174953009.1">
    <property type="nucleotide sequence ID" value="NZ_CABVQH010000019.1"/>
</dbReference>
<name>A0A6P2XMT2_BURL3</name>
<organism evidence="1 2">
    <name type="scientific">Burkholderia lata (strain ATCC 17760 / DSM 23089 / LMG 22485 / NCIMB 9086 / R18194 / 383)</name>
    <dbReference type="NCBI Taxonomy" id="482957"/>
    <lineage>
        <taxon>Bacteria</taxon>
        <taxon>Pseudomonadati</taxon>
        <taxon>Pseudomonadota</taxon>
        <taxon>Betaproteobacteria</taxon>
        <taxon>Burkholderiales</taxon>
        <taxon>Burkholderiaceae</taxon>
        <taxon>Burkholderia</taxon>
        <taxon>Burkholderia cepacia complex</taxon>
    </lineage>
</organism>
<sequence length="774" mass="87008">MNSKQSIIISIDASRDYPLDRLSSEVTAFVRHVLLENQIERGFVERFLRLLNCFLDVANKSIYMAEDGALLGGETSTLFLGAIYSSCFSNFSNGLRQKYARAWYIVVAAARAIRPESFLEIPRPTSSAIENKISEFSSKFESLSLDPEAVYLWRGWRVTSRTGRSTALPLLNIYRRVGPKFTEKLYRAISQYISGRNGGSGYLITIFRYLGEFIINWKGGIGVRELSDTRFFTEFIQKFCRYFVFSHIRRSVWSNVAKIWNRFCLIVKDYLVPAGLVADIKLPALPSGKEGADARTHLQKAGDGTVVKMKLFRSFPLHIKNGAVLDRILADLEADMRVVEKWARTEMHETNSLVQRCSELASIGTPRVLVSPASPGKKAVFTPIGSSRNLADYAATLRTSGFRTRSKPHFESYFPKPRPESLGRELGLPVAGALVPYAALLVMQNPMITPSFLENFQIYDSSGRPSGFVCTNNGWVLDGRKNRRGAKDAQQIIEITDEGRRVVEDVIALTQPLREALKQEGNPVWRSLFLGCGRGFDEVRVVRLSAHTAEPGRVRGLQREFMESCGLGEWEAGDFAKAFSLVRLRAQTTVVSFIKDPDAYRMAMALGHKHYDPKLLSSYLPDALRKFFDERWIRIFQTGLLLISIRDRKLALRATGLKSEAEREELLRNYPIALPAESESKNAAEEFQSENLDDAFEVLLQADHETFVALNSLRLSVEASTTPVGTNALYYSKLAACMGEYIEKAGNVRGHIREMWEDAKKDASAKLFAGALHD</sequence>
<dbReference type="Proteomes" id="UP000494260">
    <property type="component" value="Unassembled WGS sequence"/>
</dbReference>
<dbReference type="EMBL" id="CABVQH010000019">
    <property type="protein sequence ID" value="VWD09119.1"/>
    <property type="molecule type" value="Genomic_DNA"/>
</dbReference>
<accession>A0A6P2XMT2</accession>
<dbReference type="AlphaFoldDB" id="A0A6P2XMT2"/>
<reference evidence="1 2" key="1">
    <citation type="submission" date="2019-09" db="EMBL/GenBank/DDBJ databases">
        <authorList>
            <person name="Depoorter E."/>
        </authorList>
    </citation>
    <scope>NUCLEOTIDE SEQUENCE [LARGE SCALE GENOMIC DNA]</scope>
    <source>
        <strain evidence="1">R-18109</strain>
    </source>
</reference>
<gene>
    <name evidence="1" type="ORF">BLA18109_05099</name>
</gene>
<proteinExistence type="predicted"/>
<protein>
    <submittedName>
        <fullName evidence="1">Uncharacterized protein</fullName>
    </submittedName>
</protein>